<dbReference type="Proteomes" id="UP001153365">
    <property type="component" value="Unassembled WGS sequence"/>
</dbReference>
<evidence type="ECO:0000259" key="8">
    <source>
        <dbReference type="SMART" id="SM00978"/>
    </source>
</evidence>
<dbReference type="InterPro" id="IPR032710">
    <property type="entry name" value="NTF2-like_dom_sf"/>
</dbReference>
<dbReference type="AlphaFoldDB" id="A0AAV0BBQ4"/>
<feature type="compositionally biased region" description="Basic and acidic residues" evidence="7">
    <location>
        <begin position="84"/>
        <end position="93"/>
    </location>
</feature>
<dbReference type="PANTHER" id="PTHR10721:SF1">
    <property type="entry name" value="MITOCHONDRIAL IMPORT INNER MEMBRANE TRANSLOCASE SUBUNIT TIM44"/>
    <property type="match status" value="1"/>
</dbReference>
<feature type="region of interest" description="Disordered" evidence="7">
    <location>
        <begin position="247"/>
        <end position="334"/>
    </location>
</feature>
<evidence type="ECO:0000256" key="3">
    <source>
        <dbReference type="ARBA" id="ARBA00022792"/>
    </source>
</evidence>
<dbReference type="GO" id="GO:0051087">
    <property type="term" value="F:protein-folding chaperone binding"/>
    <property type="evidence" value="ECO:0007669"/>
    <property type="project" value="TreeGrafter"/>
</dbReference>
<protein>
    <recommendedName>
        <fullName evidence="8">Tim44-like domain-containing protein</fullName>
    </recommendedName>
</protein>
<evidence type="ECO:0000256" key="2">
    <source>
        <dbReference type="ARBA" id="ARBA00009597"/>
    </source>
</evidence>
<gene>
    <name evidence="9" type="ORF">PPACK8108_LOCUS16615</name>
</gene>
<feature type="compositionally biased region" description="Low complexity" evidence="7">
    <location>
        <begin position="479"/>
        <end position="488"/>
    </location>
</feature>
<keyword evidence="4" id="KW-0809">Transit peptide</keyword>
<feature type="compositionally biased region" description="Basic and acidic residues" evidence="7">
    <location>
        <begin position="269"/>
        <end position="291"/>
    </location>
</feature>
<feature type="region of interest" description="Disordered" evidence="7">
    <location>
        <begin position="53"/>
        <end position="93"/>
    </location>
</feature>
<dbReference type="EMBL" id="CALTRL010004546">
    <property type="protein sequence ID" value="CAH7683213.1"/>
    <property type="molecule type" value="Genomic_DNA"/>
</dbReference>
<dbReference type="GO" id="GO:0030150">
    <property type="term" value="P:protein import into mitochondrial matrix"/>
    <property type="evidence" value="ECO:0007669"/>
    <property type="project" value="TreeGrafter"/>
</dbReference>
<keyword evidence="5" id="KW-0496">Mitochondrion</keyword>
<evidence type="ECO:0000313" key="10">
    <source>
        <dbReference type="Proteomes" id="UP001153365"/>
    </source>
</evidence>
<dbReference type="Pfam" id="PF04280">
    <property type="entry name" value="Tim44"/>
    <property type="match status" value="1"/>
</dbReference>
<feature type="region of interest" description="Disordered" evidence="7">
    <location>
        <begin position="479"/>
        <end position="522"/>
    </location>
</feature>
<dbReference type="InterPro" id="IPR007379">
    <property type="entry name" value="Tim44-like_dom"/>
</dbReference>
<feature type="domain" description="Tim44-like" evidence="8">
    <location>
        <begin position="369"/>
        <end position="556"/>
    </location>
</feature>
<sequence>MTCRNGGKAIIQGLKNSTNAAKLTRQRTGISRPSIKLSILNPVLLSNQNYYSQSYSSKTTDDGDKSNSRKGEEKNKNSKRKDKKKSDRVEEEKDLPIGVSPWARFMDVLKSEYAKSQEIQENVRELTGTAQGLKDSEAAQRMRQAYTALRLQTLIKENPRLASMASSLSSTGRSVSDAINHAAREIEESRLMRVAKEITAELDKRIAEPIRQTEAYKIVEDTVDFSQGALRYGGYVDRKERIRKRNKRLQRLGKSNTGLGVPGGPGSQAEKDKSESEDGVPREEEIHEGTSKKQSSQSSGQSSDQASSSVDPVRSKEILENPDAPPSLILHPQRINQTQTQPIRRAWQNFQLNYEDSDNPIIASMRTVTGAIGRMIKEMDPEFEFDGFLRDLREYIVPEIVDAYVDCDFKSLKHWTSEAAYNVITAPMQLYIQQGIRPESQVIDLKGIDIMSAKILEERDLPVFVVTFRTHELKLINQTKPSSSSKTKATTKEEESAETDEKEDNNVNKDNAKEEQEDEGKREEIEQVQYVIVLTREADNVGNEITGGWKVIDMARRSTIAFL</sequence>
<keyword evidence="3" id="KW-0999">Mitochondrion inner membrane</keyword>
<comment type="caution">
    <text evidence="9">The sequence shown here is derived from an EMBL/GenBank/DDBJ whole genome shotgun (WGS) entry which is preliminary data.</text>
</comment>
<name>A0AAV0BBQ4_PHAPC</name>
<proteinExistence type="inferred from homology"/>
<comment type="similarity">
    <text evidence="2">Belongs to the Tim44 family.</text>
</comment>
<evidence type="ECO:0000313" key="9">
    <source>
        <dbReference type="EMBL" id="CAH7683213.1"/>
    </source>
</evidence>
<comment type="subcellular location">
    <subcellularLocation>
        <location evidence="1">Mitochondrion inner membrane</location>
    </subcellularLocation>
</comment>
<feature type="compositionally biased region" description="Low complexity" evidence="7">
    <location>
        <begin position="292"/>
        <end position="309"/>
    </location>
</feature>
<dbReference type="GO" id="GO:0005743">
    <property type="term" value="C:mitochondrial inner membrane"/>
    <property type="evidence" value="ECO:0007669"/>
    <property type="project" value="UniProtKB-SubCell"/>
</dbReference>
<dbReference type="Gene3D" id="3.10.450.240">
    <property type="match status" value="1"/>
</dbReference>
<dbReference type="SUPFAM" id="SSF54427">
    <property type="entry name" value="NTF2-like"/>
    <property type="match status" value="1"/>
</dbReference>
<evidence type="ECO:0000256" key="4">
    <source>
        <dbReference type="ARBA" id="ARBA00022946"/>
    </source>
</evidence>
<dbReference type="PANTHER" id="PTHR10721">
    <property type="entry name" value="MITOCHONDRIAL IMPORT INNER MEMBRANE TRANSLOCASE SUBUNIT TIM44"/>
    <property type="match status" value="1"/>
</dbReference>
<dbReference type="InterPro" id="IPR039544">
    <property type="entry name" value="Tim44-like"/>
</dbReference>
<dbReference type="SMART" id="SM00978">
    <property type="entry name" value="Tim44"/>
    <property type="match status" value="1"/>
</dbReference>
<keyword evidence="6" id="KW-0472">Membrane</keyword>
<organism evidence="9 10">
    <name type="scientific">Phakopsora pachyrhizi</name>
    <name type="common">Asian soybean rust disease fungus</name>
    <dbReference type="NCBI Taxonomy" id="170000"/>
    <lineage>
        <taxon>Eukaryota</taxon>
        <taxon>Fungi</taxon>
        <taxon>Dikarya</taxon>
        <taxon>Basidiomycota</taxon>
        <taxon>Pucciniomycotina</taxon>
        <taxon>Pucciniomycetes</taxon>
        <taxon>Pucciniales</taxon>
        <taxon>Phakopsoraceae</taxon>
        <taxon>Phakopsora</taxon>
    </lineage>
</organism>
<feature type="compositionally biased region" description="Basic and acidic residues" evidence="7">
    <location>
        <begin position="59"/>
        <end position="76"/>
    </location>
</feature>
<evidence type="ECO:0000256" key="6">
    <source>
        <dbReference type="ARBA" id="ARBA00023136"/>
    </source>
</evidence>
<feature type="compositionally biased region" description="Basic and acidic residues" evidence="7">
    <location>
        <begin position="504"/>
        <end position="522"/>
    </location>
</feature>
<keyword evidence="10" id="KW-1185">Reference proteome</keyword>
<accession>A0AAV0BBQ4</accession>
<evidence type="ECO:0000256" key="1">
    <source>
        <dbReference type="ARBA" id="ARBA00004273"/>
    </source>
</evidence>
<reference evidence="9" key="1">
    <citation type="submission" date="2022-06" db="EMBL/GenBank/DDBJ databases">
        <authorList>
            <consortium name="SYNGENTA / RWTH Aachen University"/>
        </authorList>
    </citation>
    <scope>NUCLEOTIDE SEQUENCE</scope>
</reference>
<evidence type="ECO:0000256" key="5">
    <source>
        <dbReference type="ARBA" id="ARBA00023128"/>
    </source>
</evidence>
<evidence type="ECO:0000256" key="7">
    <source>
        <dbReference type="SAM" id="MobiDB-lite"/>
    </source>
</evidence>